<organism evidence="10 11">
    <name type="scientific">Morella rubra</name>
    <name type="common">Chinese bayberry</name>
    <dbReference type="NCBI Taxonomy" id="262757"/>
    <lineage>
        <taxon>Eukaryota</taxon>
        <taxon>Viridiplantae</taxon>
        <taxon>Streptophyta</taxon>
        <taxon>Embryophyta</taxon>
        <taxon>Tracheophyta</taxon>
        <taxon>Spermatophyta</taxon>
        <taxon>Magnoliopsida</taxon>
        <taxon>eudicotyledons</taxon>
        <taxon>Gunneridae</taxon>
        <taxon>Pentapetalae</taxon>
        <taxon>rosids</taxon>
        <taxon>fabids</taxon>
        <taxon>Fagales</taxon>
        <taxon>Myricaceae</taxon>
        <taxon>Morella</taxon>
    </lineage>
</organism>
<keyword evidence="5" id="KW-1015">Disulfide bond</keyword>
<dbReference type="Pfam" id="PF13947">
    <property type="entry name" value="GUB_WAK_bind"/>
    <property type="match status" value="1"/>
</dbReference>
<comment type="caution">
    <text evidence="10">The sequence shown here is derived from an EMBL/GenBank/DDBJ whole genome shotgun (WGS) entry which is preliminary data.</text>
</comment>
<feature type="domain" description="Wall-associated receptor kinase galacturonan-binding" evidence="9">
    <location>
        <begin position="373"/>
        <end position="433"/>
    </location>
</feature>
<evidence type="ECO:0000256" key="5">
    <source>
        <dbReference type="ARBA" id="ARBA00023157"/>
    </source>
</evidence>
<proteinExistence type="predicted"/>
<dbReference type="OrthoDB" id="4062651at2759"/>
<evidence type="ECO:0000256" key="3">
    <source>
        <dbReference type="ARBA" id="ARBA00022679"/>
    </source>
</evidence>
<dbReference type="PANTHER" id="PTHR33491">
    <property type="entry name" value="OSJNBA0016N04.9 PROTEIN"/>
    <property type="match status" value="1"/>
</dbReference>
<evidence type="ECO:0000256" key="2">
    <source>
        <dbReference type="ARBA" id="ARBA00022527"/>
    </source>
</evidence>
<feature type="transmembrane region" description="Helical" evidence="7">
    <location>
        <begin position="348"/>
        <end position="369"/>
    </location>
</feature>
<evidence type="ECO:0000256" key="7">
    <source>
        <dbReference type="SAM" id="Phobius"/>
    </source>
</evidence>
<evidence type="ECO:0000313" key="10">
    <source>
        <dbReference type="EMBL" id="KAB1210626.1"/>
    </source>
</evidence>
<feature type="domain" description="Wall-associated receptor kinase" evidence="8">
    <location>
        <begin position="506"/>
        <end position="558"/>
    </location>
</feature>
<keyword evidence="10" id="KW-0675">Receptor</keyword>
<gene>
    <name evidence="10" type="ORF">CJ030_MR6G010310</name>
</gene>
<keyword evidence="7" id="KW-1133">Transmembrane helix</keyword>
<evidence type="ECO:0000256" key="4">
    <source>
        <dbReference type="ARBA" id="ARBA00022729"/>
    </source>
</evidence>
<evidence type="ECO:0000259" key="8">
    <source>
        <dbReference type="Pfam" id="PF08488"/>
    </source>
</evidence>
<dbReference type="InterPro" id="IPR025287">
    <property type="entry name" value="WAK_GUB"/>
</dbReference>
<dbReference type="EMBL" id="RXIC02000024">
    <property type="protein sequence ID" value="KAB1210626.1"/>
    <property type="molecule type" value="Genomic_DNA"/>
</dbReference>
<keyword evidence="10" id="KW-0418">Kinase</keyword>
<keyword evidence="6" id="KW-0325">Glycoprotein</keyword>
<accession>A0A6A1VEL3</accession>
<dbReference type="GO" id="GO:0016020">
    <property type="term" value="C:membrane"/>
    <property type="evidence" value="ECO:0007669"/>
    <property type="project" value="UniProtKB-SubCell"/>
</dbReference>
<dbReference type="AlphaFoldDB" id="A0A6A1VEL3"/>
<keyword evidence="7" id="KW-0472">Membrane</keyword>
<protein>
    <submittedName>
        <fullName evidence="10">Putative wall-associated receptor kinase-like 13</fullName>
    </submittedName>
</protein>
<dbReference type="InterPro" id="IPR013695">
    <property type="entry name" value="WAK"/>
</dbReference>
<dbReference type="GO" id="GO:0004674">
    <property type="term" value="F:protein serine/threonine kinase activity"/>
    <property type="evidence" value="ECO:0007669"/>
    <property type="project" value="UniProtKB-KW"/>
</dbReference>
<dbReference type="GO" id="GO:0030247">
    <property type="term" value="F:polysaccharide binding"/>
    <property type="evidence" value="ECO:0007669"/>
    <property type="project" value="InterPro"/>
</dbReference>
<evidence type="ECO:0000259" key="9">
    <source>
        <dbReference type="Pfam" id="PF13947"/>
    </source>
</evidence>
<name>A0A6A1VEL3_9ROSI</name>
<evidence type="ECO:0000313" key="11">
    <source>
        <dbReference type="Proteomes" id="UP000516437"/>
    </source>
</evidence>
<evidence type="ECO:0000256" key="1">
    <source>
        <dbReference type="ARBA" id="ARBA00004479"/>
    </source>
</evidence>
<dbReference type="Proteomes" id="UP000516437">
    <property type="component" value="Chromosome 6"/>
</dbReference>
<keyword evidence="2" id="KW-0723">Serine/threonine-protein kinase</keyword>
<comment type="subcellular location">
    <subcellularLocation>
        <location evidence="1">Membrane</location>
        <topology evidence="1">Single-pass type I membrane protein</topology>
    </subcellularLocation>
</comment>
<keyword evidence="7" id="KW-0812">Transmembrane</keyword>
<feature type="transmembrane region" description="Helical" evidence="7">
    <location>
        <begin position="125"/>
        <end position="145"/>
    </location>
</feature>
<dbReference type="Pfam" id="PF08488">
    <property type="entry name" value="WAK"/>
    <property type="match status" value="1"/>
</dbReference>
<keyword evidence="11" id="KW-1185">Reference proteome</keyword>
<sequence>MGCNSAAIRSLDGSSIRGRCKTLSCNKRASINASSCNGTNCCQTKIPLDLDAFRTEIVAINYTSEDSLAGYCNYAFLVEQAWLETANIDECADPADQAKYRCGNKRCHNIDGSYLCSGFPVEATVIDISTGLGLIVLLVGGWLSYKVVKRKMMIKNKDKFFKRNDGLLLLQQLSSSEHNTENPNLFALKDLEKATDQFYENRILSDGGQGTAYKGRYLKSDFIIGLLGCMPWDIIYKFSRERPGVTLVAEDVDHSLTQNSSRVLKEAEEEEIIMVASLAKRCLNISGKDRPTMKEVSMELEATRLVRKAPNLEKHSEALVEDVKTEMHQTWDVISTSTMRGREMGVHMVFRIILVLWSVIVFAQAASLAKSSCQDRCGNVSVPFPFGIGSAGCYVDDWFAIVCNGYLDSPRPFLRSFEELEVLEIQLDGTVRVKYPTARTSTKNETGVGNVNLEESPFVFSQSKNRFTAMGCNNYGSMKSLNSKVTYGGCSPGCEQSGSIVIFNASSCNGINCCQFANIPSYLNAFITDLDQFIHNDTSQECRYAFLEQEWFETKNVVPNLSFVPVVL</sequence>
<keyword evidence="3" id="KW-0808">Transferase</keyword>
<keyword evidence="4" id="KW-0732">Signal</keyword>
<reference evidence="10 11" key="1">
    <citation type="journal article" date="2019" name="Plant Biotechnol. J.">
        <title>The red bayberry genome and genetic basis of sex determination.</title>
        <authorList>
            <person name="Jia H.M."/>
            <person name="Jia H.J."/>
            <person name="Cai Q.L."/>
            <person name="Wang Y."/>
            <person name="Zhao H.B."/>
            <person name="Yang W.F."/>
            <person name="Wang G.Y."/>
            <person name="Li Y.H."/>
            <person name="Zhan D.L."/>
            <person name="Shen Y.T."/>
            <person name="Niu Q.F."/>
            <person name="Chang L."/>
            <person name="Qiu J."/>
            <person name="Zhao L."/>
            <person name="Xie H.B."/>
            <person name="Fu W.Y."/>
            <person name="Jin J."/>
            <person name="Li X.W."/>
            <person name="Jiao Y."/>
            <person name="Zhou C.C."/>
            <person name="Tu T."/>
            <person name="Chai C.Y."/>
            <person name="Gao J.L."/>
            <person name="Fan L.J."/>
            <person name="van de Weg E."/>
            <person name="Wang J.Y."/>
            <person name="Gao Z.S."/>
        </authorList>
    </citation>
    <scope>NUCLEOTIDE SEQUENCE [LARGE SCALE GENOMIC DNA]</scope>
    <source>
        <tissue evidence="10">Leaves</tissue>
    </source>
</reference>
<evidence type="ECO:0000256" key="6">
    <source>
        <dbReference type="ARBA" id="ARBA00023180"/>
    </source>
</evidence>
<dbReference type="Gene3D" id="3.30.200.20">
    <property type="entry name" value="Phosphorylase Kinase, domain 1"/>
    <property type="match status" value="1"/>
</dbReference>